<feature type="compositionally biased region" description="Polar residues" evidence="4">
    <location>
        <begin position="160"/>
        <end position="170"/>
    </location>
</feature>
<dbReference type="CDD" id="cd16495">
    <property type="entry name" value="RING_CH-C4HC3_MARCH"/>
    <property type="match status" value="1"/>
</dbReference>
<feature type="domain" description="RING-CH-type" evidence="6">
    <location>
        <begin position="213"/>
        <end position="274"/>
    </location>
</feature>
<evidence type="ECO:0000313" key="8">
    <source>
        <dbReference type="Proteomes" id="UP001632038"/>
    </source>
</evidence>
<keyword evidence="3" id="KW-0862">Zinc</keyword>
<feature type="region of interest" description="Disordered" evidence="4">
    <location>
        <begin position="192"/>
        <end position="211"/>
    </location>
</feature>
<dbReference type="GO" id="GO:0008270">
    <property type="term" value="F:zinc ion binding"/>
    <property type="evidence" value="ECO:0007669"/>
    <property type="project" value="UniProtKB-KW"/>
</dbReference>
<feature type="region of interest" description="Disordered" evidence="4">
    <location>
        <begin position="1"/>
        <end position="78"/>
    </location>
</feature>
<feature type="compositionally biased region" description="Polar residues" evidence="4">
    <location>
        <begin position="93"/>
        <end position="105"/>
    </location>
</feature>
<evidence type="ECO:0000256" key="5">
    <source>
        <dbReference type="SAM" id="Phobius"/>
    </source>
</evidence>
<keyword evidence="8" id="KW-1185">Reference proteome</keyword>
<dbReference type="PROSITE" id="PS51292">
    <property type="entry name" value="ZF_RING_CH"/>
    <property type="match status" value="1"/>
</dbReference>
<name>A0ABD3C8K4_9LAMI</name>
<dbReference type="SUPFAM" id="SSF57850">
    <property type="entry name" value="RING/U-box"/>
    <property type="match status" value="1"/>
</dbReference>
<keyword evidence="5" id="KW-0472">Membrane</keyword>
<dbReference type="InterPro" id="IPR011016">
    <property type="entry name" value="Znf_RING-CH"/>
</dbReference>
<keyword evidence="5" id="KW-0812">Transmembrane</keyword>
<evidence type="ECO:0000313" key="7">
    <source>
        <dbReference type="EMBL" id="KAL3626158.1"/>
    </source>
</evidence>
<accession>A0ABD3C8K4</accession>
<dbReference type="PANTHER" id="PTHR46158:SF11">
    <property type="entry name" value="ZINC FINGER PROTEIN"/>
    <property type="match status" value="1"/>
</dbReference>
<dbReference type="InterPro" id="IPR013083">
    <property type="entry name" value="Znf_RING/FYVE/PHD"/>
</dbReference>
<gene>
    <name evidence="7" type="ORF">CASFOL_029707</name>
</gene>
<keyword evidence="5" id="KW-1133">Transmembrane helix</keyword>
<evidence type="ECO:0000256" key="1">
    <source>
        <dbReference type="ARBA" id="ARBA00022723"/>
    </source>
</evidence>
<feature type="compositionally biased region" description="Polar residues" evidence="4">
    <location>
        <begin position="139"/>
        <end position="148"/>
    </location>
</feature>
<dbReference type="Proteomes" id="UP001632038">
    <property type="component" value="Unassembled WGS sequence"/>
</dbReference>
<dbReference type="AlphaFoldDB" id="A0ABD3C8K4"/>
<reference evidence="8" key="1">
    <citation type="journal article" date="2024" name="IScience">
        <title>Strigolactones Initiate the Formation of Haustorium-like Structures in Castilleja.</title>
        <authorList>
            <person name="Buerger M."/>
            <person name="Peterson D."/>
            <person name="Chory J."/>
        </authorList>
    </citation>
    <scope>NUCLEOTIDE SEQUENCE [LARGE SCALE GENOMIC DNA]</scope>
</reference>
<comment type="caution">
    <text evidence="7">The sequence shown here is derived from an EMBL/GenBank/DDBJ whole genome shotgun (WGS) entry which is preliminary data.</text>
</comment>
<feature type="transmembrane region" description="Helical" evidence="5">
    <location>
        <begin position="358"/>
        <end position="378"/>
    </location>
</feature>
<evidence type="ECO:0000259" key="6">
    <source>
        <dbReference type="PROSITE" id="PS51292"/>
    </source>
</evidence>
<feature type="region of interest" description="Disordered" evidence="4">
    <location>
        <begin position="90"/>
        <end position="118"/>
    </location>
</feature>
<feature type="transmembrane region" description="Helical" evidence="5">
    <location>
        <begin position="331"/>
        <end position="352"/>
    </location>
</feature>
<feature type="region of interest" description="Disordered" evidence="4">
    <location>
        <begin position="138"/>
        <end position="170"/>
    </location>
</feature>
<keyword evidence="1" id="KW-0479">Metal-binding</keyword>
<dbReference type="PANTHER" id="PTHR46158">
    <property type="entry name" value="OS02G0165000 PROTEIN"/>
    <property type="match status" value="1"/>
</dbReference>
<feature type="transmembrane region" description="Helical" evidence="5">
    <location>
        <begin position="385"/>
        <end position="407"/>
    </location>
</feature>
<dbReference type="Pfam" id="PF12906">
    <property type="entry name" value="RINGv"/>
    <property type="match status" value="1"/>
</dbReference>
<protein>
    <recommendedName>
        <fullName evidence="6">RING-CH-type domain-containing protein</fullName>
    </recommendedName>
</protein>
<evidence type="ECO:0000256" key="3">
    <source>
        <dbReference type="ARBA" id="ARBA00022833"/>
    </source>
</evidence>
<evidence type="ECO:0000256" key="2">
    <source>
        <dbReference type="ARBA" id="ARBA00022771"/>
    </source>
</evidence>
<organism evidence="7 8">
    <name type="scientific">Castilleja foliolosa</name>
    <dbReference type="NCBI Taxonomy" id="1961234"/>
    <lineage>
        <taxon>Eukaryota</taxon>
        <taxon>Viridiplantae</taxon>
        <taxon>Streptophyta</taxon>
        <taxon>Embryophyta</taxon>
        <taxon>Tracheophyta</taxon>
        <taxon>Spermatophyta</taxon>
        <taxon>Magnoliopsida</taxon>
        <taxon>eudicotyledons</taxon>
        <taxon>Gunneridae</taxon>
        <taxon>Pentapetalae</taxon>
        <taxon>asterids</taxon>
        <taxon>lamiids</taxon>
        <taxon>Lamiales</taxon>
        <taxon>Orobanchaceae</taxon>
        <taxon>Pedicularideae</taxon>
        <taxon>Castillejinae</taxon>
        <taxon>Castilleja</taxon>
    </lineage>
</organism>
<dbReference type="Gene3D" id="3.30.40.10">
    <property type="entry name" value="Zinc/RING finger domain, C3HC4 (zinc finger)"/>
    <property type="match status" value="1"/>
</dbReference>
<dbReference type="SMART" id="SM00744">
    <property type="entry name" value="RINGv"/>
    <property type="match status" value="1"/>
</dbReference>
<proteinExistence type="predicted"/>
<keyword evidence="2" id="KW-0863">Zinc-finger</keyword>
<evidence type="ECO:0000256" key="4">
    <source>
        <dbReference type="SAM" id="MobiDB-lite"/>
    </source>
</evidence>
<sequence length="425" mass="46529">MINPQPVDEVDNASTEYKAIGIPSQTDSDNRESIHMAANSGQSPSTRHSDLTLQIPPRPSRSGKGLLQSPRDSNGSSSAAGFLRALSFKRGTAPSSDGVTSSLLNSDPAMGPPESPTLSNLASSLNWNKCASLPVTPASILSPQTNGPYSARTHSERQRPNNSAPQGTVSRSLSVPARNIFIVRSLSFASRENHAPDTDGDEINPGPVHNDQEIPEEEAVCRICFDSCEERTILKMECHCKGALRLVHEDCAIKWFSIKGNRICDVCGKEVSNLPVTLLRVVNATQRLHREQSPPGSISAWQDFVVLVLISTICYFFFLEQLLIQEMKNQALILSAPFSFTLGLTASIFAVILAIKEYIWTFAALEFAFVALVLHLFYTTIHMPPIYAILVSSFVGLGLSVLVNAIYMRFFSWRVHVIQPSNTSV</sequence>
<feature type="transmembrane region" description="Helical" evidence="5">
    <location>
        <begin position="300"/>
        <end position="319"/>
    </location>
</feature>
<dbReference type="EMBL" id="JAVIJP010000047">
    <property type="protein sequence ID" value="KAL3626158.1"/>
    <property type="molecule type" value="Genomic_DNA"/>
</dbReference>